<protein>
    <submittedName>
        <fullName evidence="3">Reverse transcriptase domain-containing protein</fullName>
    </submittedName>
</protein>
<evidence type="ECO:0000313" key="3">
    <source>
        <dbReference type="WBParaSite" id="HDID_0000928601-mRNA-1"/>
    </source>
</evidence>
<name>A0A0R3SUT8_HYMDI</name>
<evidence type="ECO:0000313" key="2">
    <source>
        <dbReference type="Proteomes" id="UP000274504"/>
    </source>
</evidence>
<reference evidence="3" key="1">
    <citation type="submission" date="2017-02" db="UniProtKB">
        <authorList>
            <consortium name="WormBaseParasite"/>
        </authorList>
    </citation>
    <scope>IDENTIFICATION</scope>
</reference>
<accession>A0A0R3SUT8</accession>
<dbReference type="Proteomes" id="UP000274504">
    <property type="component" value="Unassembled WGS sequence"/>
</dbReference>
<organism evidence="3">
    <name type="scientific">Hymenolepis diminuta</name>
    <name type="common">Rat tapeworm</name>
    <dbReference type="NCBI Taxonomy" id="6216"/>
    <lineage>
        <taxon>Eukaryota</taxon>
        <taxon>Metazoa</taxon>
        <taxon>Spiralia</taxon>
        <taxon>Lophotrochozoa</taxon>
        <taxon>Platyhelminthes</taxon>
        <taxon>Cestoda</taxon>
        <taxon>Eucestoda</taxon>
        <taxon>Cyclophyllidea</taxon>
        <taxon>Hymenolepididae</taxon>
        <taxon>Hymenolepis</taxon>
    </lineage>
</organism>
<reference evidence="1 2" key="2">
    <citation type="submission" date="2018-11" db="EMBL/GenBank/DDBJ databases">
        <authorList>
            <consortium name="Pathogen Informatics"/>
        </authorList>
    </citation>
    <scope>NUCLEOTIDE SEQUENCE [LARGE SCALE GENOMIC DNA]</scope>
</reference>
<dbReference type="OrthoDB" id="8035539at2759"/>
<proteinExistence type="predicted"/>
<dbReference type="WBParaSite" id="HDID_0000928601-mRNA-1">
    <property type="protein sequence ID" value="HDID_0000928601-mRNA-1"/>
    <property type="gene ID" value="HDID_0000928601"/>
</dbReference>
<evidence type="ECO:0000313" key="1">
    <source>
        <dbReference type="EMBL" id="VDL61602.1"/>
    </source>
</evidence>
<dbReference type="EMBL" id="UYSG01011252">
    <property type="protein sequence ID" value="VDL61602.1"/>
    <property type="molecule type" value="Genomic_DNA"/>
</dbReference>
<gene>
    <name evidence="1" type="ORF">HDID_LOCUS9284</name>
</gene>
<sequence length="163" mass="18372">MISGLVDPAAYLDDIIIVGNSEEELQGLVEELFKNIISSLGLKNYATEMVTYMRRGFREAKVDPEFGTATGSPRSKFVYSPRLATELRQSSPTFFCMALKKRSHISPYQKMKDFSHADDPPRPSDNHCIRNEDILVAVVSVERDVRHILVEPNRNTLLSAEAI</sequence>
<dbReference type="AlphaFoldDB" id="A0A0R3SUT8"/>